<proteinExistence type="predicted"/>
<feature type="transmembrane region" description="Helical" evidence="1">
    <location>
        <begin position="12"/>
        <end position="33"/>
    </location>
</feature>
<keyword evidence="3" id="KW-1185">Reference proteome</keyword>
<keyword evidence="1" id="KW-0472">Membrane</keyword>
<dbReference type="AlphaFoldDB" id="A0A075P4N0"/>
<dbReference type="Proteomes" id="UP000056090">
    <property type="component" value="Chromosome"/>
</dbReference>
<sequence length="98" mass="11439">MSYYNSTILKTAAKVSFLHISWLVALIGIPIVFFRDGLDLVEKALLFSGLLFFFWFVYLLFCITFHRLSMRNEHNKFGYLAKDDLEKGKEVGTHLEGW</sequence>
<evidence type="ECO:0000313" key="3">
    <source>
        <dbReference type="Proteomes" id="UP000056090"/>
    </source>
</evidence>
<keyword evidence="1" id="KW-0812">Transmembrane</keyword>
<dbReference type="KEGG" id="aal:EP13_05885"/>
<dbReference type="RefSeq" id="WP_044056461.1">
    <property type="nucleotide sequence ID" value="NZ_CBCSKJ010000006.1"/>
</dbReference>
<evidence type="ECO:0000313" key="2">
    <source>
        <dbReference type="EMBL" id="AIF98267.1"/>
    </source>
</evidence>
<protein>
    <submittedName>
        <fullName evidence="2">Uncharacterized protein</fullName>
    </submittedName>
</protein>
<feature type="transmembrane region" description="Helical" evidence="1">
    <location>
        <begin position="45"/>
        <end position="66"/>
    </location>
</feature>
<accession>A0A075P4N0</accession>
<reference evidence="2 3" key="1">
    <citation type="submission" date="2014-06" db="EMBL/GenBank/DDBJ databases">
        <title>Genomes of Alteromonas australica, a world apart.</title>
        <authorList>
            <person name="Gonzaga A."/>
            <person name="Lopez-Perez M."/>
            <person name="Rodriguez-Valera F."/>
        </authorList>
    </citation>
    <scope>NUCLEOTIDE SEQUENCE [LARGE SCALE GENOMIC DNA]</scope>
    <source>
        <strain evidence="2 3">H 17</strain>
    </source>
</reference>
<evidence type="ECO:0000256" key="1">
    <source>
        <dbReference type="SAM" id="Phobius"/>
    </source>
</evidence>
<name>A0A075P4N0_9ALTE</name>
<keyword evidence="1" id="KW-1133">Transmembrane helix</keyword>
<gene>
    <name evidence="2" type="ORF">EP13_05885</name>
</gene>
<dbReference type="EMBL" id="CP008849">
    <property type="protein sequence ID" value="AIF98267.1"/>
    <property type="molecule type" value="Genomic_DNA"/>
</dbReference>
<dbReference type="GeneID" id="78254451"/>
<organism evidence="2 3">
    <name type="scientific">Alteromonas australica</name>
    <dbReference type="NCBI Taxonomy" id="589873"/>
    <lineage>
        <taxon>Bacteria</taxon>
        <taxon>Pseudomonadati</taxon>
        <taxon>Pseudomonadota</taxon>
        <taxon>Gammaproteobacteria</taxon>
        <taxon>Alteromonadales</taxon>
        <taxon>Alteromonadaceae</taxon>
        <taxon>Alteromonas/Salinimonas group</taxon>
        <taxon>Alteromonas</taxon>
    </lineage>
</organism>